<reference evidence="1" key="1">
    <citation type="journal article" date="2013" name="Environ. Microbiol.">
        <title>Microbiota from the distal guts of lean and obese adolescents exhibit partial functional redundancy besides clear differences in community structure.</title>
        <authorList>
            <person name="Ferrer M."/>
            <person name="Ruiz A."/>
            <person name="Lanza F."/>
            <person name="Haange S.B."/>
            <person name="Oberbach A."/>
            <person name="Till H."/>
            <person name="Bargiela R."/>
            <person name="Campoy C."/>
            <person name="Segura M.T."/>
            <person name="Richter M."/>
            <person name="von Bergen M."/>
            <person name="Seifert J."/>
            <person name="Suarez A."/>
        </authorList>
    </citation>
    <scope>NUCLEOTIDE SEQUENCE</scope>
</reference>
<dbReference type="AlphaFoldDB" id="K1RPC2"/>
<gene>
    <name evidence="1" type="ORF">OBE_15829</name>
</gene>
<evidence type="ECO:0000313" key="1">
    <source>
        <dbReference type="EMBL" id="EKC47193.1"/>
    </source>
</evidence>
<sequence>MGISSSIPEIELEKKTSFINYTSKKLNDKLTEKIVKDASYILNKNYEELLSHETGRKKYMGVRTKDGIVYSALSMGAGEQRVIKILQTAYSAYQYSLILIDEIDLLLHVDAFRKLIQTLSYIGNR</sequence>
<organism evidence="1">
    <name type="scientific">human gut metagenome</name>
    <dbReference type="NCBI Taxonomy" id="408170"/>
    <lineage>
        <taxon>unclassified sequences</taxon>
        <taxon>metagenomes</taxon>
        <taxon>organismal metagenomes</taxon>
    </lineage>
</organism>
<accession>K1RPC2</accession>
<comment type="caution">
    <text evidence="1">The sequence shown here is derived from an EMBL/GenBank/DDBJ whole genome shotgun (WGS) entry which is preliminary data.</text>
</comment>
<protein>
    <submittedName>
        <fullName evidence="1">Uncharacterized protein</fullName>
    </submittedName>
</protein>
<proteinExistence type="predicted"/>
<name>K1RPC2_9ZZZZ</name>
<dbReference type="EMBL" id="AJWZ01010881">
    <property type="protein sequence ID" value="EKC47193.1"/>
    <property type="molecule type" value="Genomic_DNA"/>
</dbReference>